<evidence type="ECO:0000313" key="1">
    <source>
        <dbReference type="EMBL" id="MBP2333034.1"/>
    </source>
</evidence>
<comment type="caution">
    <text evidence="1">The sequence shown here is derived from an EMBL/GenBank/DDBJ whole genome shotgun (WGS) entry which is preliminary data.</text>
</comment>
<organism evidence="1 2">
    <name type="scientific">Corynebacterium freneyi</name>
    <dbReference type="NCBI Taxonomy" id="134034"/>
    <lineage>
        <taxon>Bacteria</taxon>
        <taxon>Bacillati</taxon>
        <taxon>Actinomycetota</taxon>
        <taxon>Actinomycetes</taxon>
        <taxon>Mycobacteriales</taxon>
        <taxon>Corynebacteriaceae</taxon>
        <taxon>Corynebacterium</taxon>
    </lineage>
</organism>
<reference evidence="1 2" key="1">
    <citation type="submission" date="2021-03" db="EMBL/GenBank/DDBJ databases">
        <title>Sequencing the genomes of 1000 actinobacteria strains.</title>
        <authorList>
            <person name="Klenk H.-P."/>
        </authorList>
    </citation>
    <scope>NUCLEOTIDE SEQUENCE [LARGE SCALE GENOMIC DNA]</scope>
    <source>
        <strain evidence="1 2">DSM 44506</strain>
    </source>
</reference>
<evidence type="ECO:0008006" key="3">
    <source>
        <dbReference type="Google" id="ProtNLM"/>
    </source>
</evidence>
<dbReference type="InterPro" id="IPR020109">
    <property type="entry name" value="Holin_r1t"/>
</dbReference>
<evidence type="ECO:0000313" key="2">
    <source>
        <dbReference type="Proteomes" id="UP001519305"/>
    </source>
</evidence>
<dbReference type="Proteomes" id="UP001519305">
    <property type="component" value="Unassembled WGS sequence"/>
</dbReference>
<dbReference type="Pfam" id="PF16945">
    <property type="entry name" value="Phage_r1t_holin"/>
    <property type="match status" value="1"/>
</dbReference>
<name>A0ABS4U8P7_9CORY</name>
<gene>
    <name evidence="1" type="ORF">JOF33_001733</name>
</gene>
<proteinExistence type="predicted"/>
<dbReference type="RefSeq" id="WP_209653570.1">
    <property type="nucleotide sequence ID" value="NZ_CP047357.1"/>
</dbReference>
<accession>A0ABS4U8P7</accession>
<dbReference type="EMBL" id="JAGINY010000001">
    <property type="protein sequence ID" value="MBP2333034.1"/>
    <property type="molecule type" value="Genomic_DNA"/>
</dbReference>
<protein>
    <recommendedName>
        <fullName evidence="3">Holin</fullName>
    </recommendedName>
</protein>
<keyword evidence="2" id="KW-1185">Reference proteome</keyword>
<sequence length="79" mass="8272">MFTREFAIDAATRAIKTMAQSIIAVLVVGVPIWDIDWASGIGIALTAGVLSLLTSLADPTVDGRGTTGGEYVGAHRRDL</sequence>